<sequence>MRITKSKNGFTVFSSDIYYSVNIIVVYDSGEAVIFDTGVSENEFQFVLEYIEEKEMFLKYIVYSHFHFDHNSCNIFMDNVPVISHEDYLLNFEQAMYNVEDVIYSYKKQYISMLPTITFTKKYNIIVGSKCIELIHSPGHTSDSIVAVNYEDEYIIAGDTVNLIPYIKWGNINQLKLSLRFLLSLDIDEIIMGHFGLGHRVDILKNLVYLERIEGFGNNIFYREKNKICINTEMLQPELFMELCDIPEDEYIFIRDLHYKNMFKLINKTY</sequence>
<organism evidence="2 3">
    <name type="scientific">Anaeromicropila populeti</name>
    <dbReference type="NCBI Taxonomy" id="37658"/>
    <lineage>
        <taxon>Bacteria</taxon>
        <taxon>Bacillati</taxon>
        <taxon>Bacillota</taxon>
        <taxon>Clostridia</taxon>
        <taxon>Lachnospirales</taxon>
        <taxon>Lachnospiraceae</taxon>
        <taxon>Anaeromicropila</taxon>
    </lineage>
</organism>
<evidence type="ECO:0000313" key="2">
    <source>
        <dbReference type="EMBL" id="SFS07538.1"/>
    </source>
</evidence>
<dbReference type="Pfam" id="PF00753">
    <property type="entry name" value="Lactamase_B"/>
    <property type="match status" value="1"/>
</dbReference>
<evidence type="ECO:0000259" key="1">
    <source>
        <dbReference type="SMART" id="SM00849"/>
    </source>
</evidence>
<dbReference type="SUPFAM" id="SSF56281">
    <property type="entry name" value="Metallo-hydrolase/oxidoreductase"/>
    <property type="match status" value="1"/>
</dbReference>
<dbReference type="Proteomes" id="UP000199659">
    <property type="component" value="Unassembled WGS sequence"/>
</dbReference>
<dbReference type="SMART" id="SM00849">
    <property type="entry name" value="Lactamase_B"/>
    <property type="match status" value="1"/>
</dbReference>
<dbReference type="AlphaFoldDB" id="A0A1I6LVU2"/>
<dbReference type="Gene3D" id="3.60.15.10">
    <property type="entry name" value="Ribonuclease Z/Hydroxyacylglutathione hydrolase-like"/>
    <property type="match status" value="1"/>
</dbReference>
<protein>
    <submittedName>
        <fullName evidence="2">Glyoxylase, beta-lactamase superfamily II</fullName>
    </submittedName>
</protein>
<dbReference type="InterPro" id="IPR001279">
    <property type="entry name" value="Metallo-B-lactamas"/>
</dbReference>
<dbReference type="STRING" id="37658.SAMN05661086_03606"/>
<dbReference type="CDD" id="cd06262">
    <property type="entry name" value="metallo-hydrolase-like_MBL-fold"/>
    <property type="match status" value="1"/>
</dbReference>
<evidence type="ECO:0000313" key="3">
    <source>
        <dbReference type="Proteomes" id="UP000199659"/>
    </source>
</evidence>
<dbReference type="InterPro" id="IPR036866">
    <property type="entry name" value="RibonucZ/Hydroxyglut_hydro"/>
</dbReference>
<reference evidence="2 3" key="1">
    <citation type="submission" date="2016-10" db="EMBL/GenBank/DDBJ databases">
        <authorList>
            <person name="de Groot N.N."/>
        </authorList>
    </citation>
    <scope>NUCLEOTIDE SEQUENCE [LARGE SCALE GENOMIC DNA]</scope>
    <source>
        <strain evidence="2 3">743A</strain>
    </source>
</reference>
<dbReference type="RefSeq" id="WP_092564154.1">
    <property type="nucleotide sequence ID" value="NZ_FOYZ01000022.1"/>
</dbReference>
<dbReference type="EMBL" id="FOYZ01000022">
    <property type="protein sequence ID" value="SFS07538.1"/>
    <property type="molecule type" value="Genomic_DNA"/>
</dbReference>
<dbReference type="InterPro" id="IPR050855">
    <property type="entry name" value="NDM-1-like"/>
</dbReference>
<keyword evidence="3" id="KW-1185">Reference proteome</keyword>
<dbReference type="PANTHER" id="PTHR42951:SF22">
    <property type="entry name" value="METALLO BETA-LACTAMASE SUPERFAMILY LIPOPROTEIN"/>
    <property type="match status" value="1"/>
</dbReference>
<proteinExistence type="predicted"/>
<accession>A0A1I6LVU2</accession>
<gene>
    <name evidence="2" type="ORF">SAMN05661086_03606</name>
</gene>
<name>A0A1I6LVU2_9FIRM</name>
<feature type="domain" description="Metallo-beta-lactamase" evidence="1">
    <location>
        <begin position="20"/>
        <end position="194"/>
    </location>
</feature>
<dbReference type="PANTHER" id="PTHR42951">
    <property type="entry name" value="METALLO-BETA-LACTAMASE DOMAIN-CONTAINING"/>
    <property type="match status" value="1"/>
</dbReference>
<dbReference type="OrthoDB" id="420651at2"/>